<dbReference type="SUPFAM" id="SSF51735">
    <property type="entry name" value="NAD(P)-binding Rossmann-fold domains"/>
    <property type="match status" value="1"/>
</dbReference>
<comment type="similarity">
    <text evidence="2">Belongs to the monovalent cation:proton antiporter 2 (CPA2) transporter (TC 2.A.37) family.</text>
</comment>
<dbReference type="PANTHER" id="PTHR42751">
    <property type="entry name" value="SODIUM/HYDROGEN EXCHANGER FAMILY/TRKA DOMAIN PROTEIN"/>
    <property type="match status" value="1"/>
</dbReference>
<feature type="domain" description="RCK N-terminal" evidence="8">
    <location>
        <begin position="417"/>
        <end position="534"/>
    </location>
</feature>
<dbReference type="InterPro" id="IPR006153">
    <property type="entry name" value="Cation/H_exchanger_TM"/>
</dbReference>
<feature type="transmembrane region" description="Helical" evidence="7">
    <location>
        <begin position="150"/>
        <end position="172"/>
    </location>
</feature>
<keyword evidence="10" id="KW-1185">Reference proteome</keyword>
<evidence type="ECO:0000256" key="5">
    <source>
        <dbReference type="ARBA" id="ARBA00022989"/>
    </source>
</evidence>
<dbReference type="InterPro" id="IPR003148">
    <property type="entry name" value="RCK_N"/>
</dbReference>
<comment type="subcellular location">
    <subcellularLocation>
        <location evidence="1">Membrane</location>
        <topology evidence="1">Multi-pass membrane protein</topology>
    </subcellularLocation>
</comment>
<dbReference type="Proteomes" id="UP001305521">
    <property type="component" value="Chromosome"/>
</dbReference>
<dbReference type="RefSeq" id="WP_318651101.1">
    <property type="nucleotide sequence ID" value="NZ_CP137852.1"/>
</dbReference>
<evidence type="ECO:0000256" key="1">
    <source>
        <dbReference type="ARBA" id="ARBA00004141"/>
    </source>
</evidence>
<feature type="transmembrane region" description="Helical" evidence="7">
    <location>
        <begin position="55"/>
        <end position="76"/>
    </location>
</feature>
<keyword evidence="5 7" id="KW-1133">Transmembrane helix</keyword>
<protein>
    <submittedName>
        <fullName evidence="9">Cation:proton antiporter</fullName>
    </submittedName>
</protein>
<dbReference type="Gene3D" id="3.40.50.720">
    <property type="entry name" value="NAD(P)-binding Rossmann-like Domain"/>
    <property type="match status" value="1"/>
</dbReference>
<feature type="transmembrane region" description="Helical" evidence="7">
    <location>
        <begin position="365"/>
        <end position="383"/>
    </location>
</feature>
<evidence type="ECO:0000256" key="7">
    <source>
        <dbReference type="SAM" id="Phobius"/>
    </source>
</evidence>
<feature type="transmembrane region" description="Helical" evidence="7">
    <location>
        <begin position="117"/>
        <end position="138"/>
    </location>
</feature>
<feature type="transmembrane region" description="Helical" evidence="7">
    <location>
        <begin position="247"/>
        <end position="264"/>
    </location>
</feature>
<dbReference type="PANTHER" id="PTHR42751:SF1">
    <property type="entry name" value="CATION_PROTON ANTIPORTER YBAL-RELATED"/>
    <property type="match status" value="1"/>
</dbReference>
<keyword evidence="6 7" id="KW-0472">Membrane</keyword>
<feature type="transmembrane region" description="Helical" evidence="7">
    <location>
        <begin position="192"/>
        <end position="215"/>
    </location>
</feature>
<keyword evidence="4 7" id="KW-0812">Transmembrane</keyword>
<reference evidence="9 10" key="1">
    <citation type="submission" date="2023-11" db="EMBL/GenBank/DDBJ databases">
        <title>Arctic aerobic anoxygenic photoheterotroph Sediminicoccus rosea KRV36 adapts its photosynthesis to long days of polar summer.</title>
        <authorList>
            <person name="Tomasch J."/>
            <person name="Kopejtka K."/>
            <person name="Bily T."/>
            <person name="Gardiner A.T."/>
            <person name="Gardian Z."/>
            <person name="Shivaramu S."/>
            <person name="Koblizek M."/>
            <person name="Engelhardt F."/>
            <person name="Kaftan D."/>
        </authorList>
    </citation>
    <scope>NUCLEOTIDE SEQUENCE [LARGE SCALE GENOMIC DNA]</scope>
    <source>
        <strain evidence="9 10">R-30</strain>
    </source>
</reference>
<feature type="transmembrane region" description="Helical" evidence="7">
    <location>
        <begin position="222"/>
        <end position="241"/>
    </location>
</feature>
<evidence type="ECO:0000256" key="6">
    <source>
        <dbReference type="ARBA" id="ARBA00023136"/>
    </source>
</evidence>
<dbReference type="EMBL" id="CP137852">
    <property type="protein sequence ID" value="WPB87144.1"/>
    <property type="molecule type" value="Genomic_DNA"/>
</dbReference>
<evidence type="ECO:0000313" key="10">
    <source>
        <dbReference type="Proteomes" id="UP001305521"/>
    </source>
</evidence>
<sequence>MHHAHPLLATLVVALALAFALGLAARLLRVPPLLGYLAAGLAVGPYTPGFVADEGVTSAMAEIGVALLLFGVGLHFRARDLLAVWRVAVPGAIAQITIGTVLGALLGHLAFGLEAGAALVLGLALAISSTAVATRTLEERGRLGGDAGRLALGWLVMQDLVVVLALVLLPALARGGEGTALGPALLRTAGELVAFLLVMAVAGRVLLPRLLGLVAATGSRELFTLAVVVAALGTAFGSAALFGVSPALGAFFAGVLLAESPLGHQAAAETAPLQRVFVALFFVSVGMLVDPLVVLSAPWLTLAAFLTVLLGTGVAILLLLVGLRVALPTAAVVAGSMAQIGEFSFVLAALAIGQGLLPETVRGPLLAAATLTIVLTPLTLRLAERLAARAVGDRRYRAWETRRAGARAFPSPPPGLAGHAVIVGFGRVGRLVAQGLARHGVPILAIEADHARAAAIRREGIPVIWGDAAHAEVLAAARPESASLIVLAMPDAFGCRRVLELARAANPGLPAAVRAHDDEEAALLERIEGVGLVVMGEREIALGMAGFALRHFGVPPLGAQATLEELRAGRG</sequence>
<name>A0ABZ0PN68_9PROT</name>
<dbReference type="Pfam" id="PF00999">
    <property type="entry name" value="Na_H_Exchanger"/>
    <property type="match status" value="1"/>
</dbReference>
<dbReference type="Pfam" id="PF02254">
    <property type="entry name" value="TrkA_N"/>
    <property type="match status" value="1"/>
</dbReference>
<feature type="transmembrane region" description="Helical" evidence="7">
    <location>
        <begin position="330"/>
        <end position="353"/>
    </location>
</feature>
<organism evidence="9 10">
    <name type="scientific">Sediminicoccus rosea</name>
    <dbReference type="NCBI Taxonomy" id="1225128"/>
    <lineage>
        <taxon>Bacteria</taxon>
        <taxon>Pseudomonadati</taxon>
        <taxon>Pseudomonadota</taxon>
        <taxon>Alphaproteobacteria</taxon>
        <taxon>Acetobacterales</taxon>
        <taxon>Roseomonadaceae</taxon>
        <taxon>Sediminicoccus</taxon>
    </lineage>
</organism>
<accession>A0ABZ0PN68</accession>
<feature type="transmembrane region" description="Helical" evidence="7">
    <location>
        <begin position="88"/>
        <end position="111"/>
    </location>
</feature>
<feature type="transmembrane region" description="Helical" evidence="7">
    <location>
        <begin position="302"/>
        <end position="323"/>
    </location>
</feature>
<evidence type="ECO:0000313" key="9">
    <source>
        <dbReference type="EMBL" id="WPB87144.1"/>
    </source>
</evidence>
<feature type="transmembrane region" description="Helical" evidence="7">
    <location>
        <begin position="276"/>
        <end position="296"/>
    </location>
</feature>
<dbReference type="Gene3D" id="1.20.1530.20">
    <property type="match status" value="1"/>
</dbReference>
<evidence type="ECO:0000256" key="3">
    <source>
        <dbReference type="ARBA" id="ARBA00022448"/>
    </source>
</evidence>
<proteinExistence type="inferred from homology"/>
<gene>
    <name evidence="9" type="ORF">R9Z33_09750</name>
</gene>
<evidence type="ECO:0000259" key="8">
    <source>
        <dbReference type="PROSITE" id="PS51201"/>
    </source>
</evidence>
<dbReference type="PROSITE" id="PS51201">
    <property type="entry name" value="RCK_N"/>
    <property type="match status" value="1"/>
</dbReference>
<evidence type="ECO:0000256" key="2">
    <source>
        <dbReference type="ARBA" id="ARBA00005551"/>
    </source>
</evidence>
<dbReference type="InterPro" id="IPR038770">
    <property type="entry name" value="Na+/solute_symporter_sf"/>
</dbReference>
<evidence type="ECO:0000256" key="4">
    <source>
        <dbReference type="ARBA" id="ARBA00022692"/>
    </source>
</evidence>
<keyword evidence="3" id="KW-0813">Transport</keyword>
<dbReference type="InterPro" id="IPR036291">
    <property type="entry name" value="NAD(P)-bd_dom_sf"/>
</dbReference>